<dbReference type="PANTHER" id="PTHR30346:SF17">
    <property type="entry name" value="LYSR FAMILY TRANSCRIPTIONAL REGULATOR"/>
    <property type="match status" value="1"/>
</dbReference>
<evidence type="ECO:0000313" key="7">
    <source>
        <dbReference type="Proteomes" id="UP001169764"/>
    </source>
</evidence>
<dbReference type="SUPFAM" id="SSF46785">
    <property type="entry name" value="Winged helix' DNA-binding domain"/>
    <property type="match status" value="1"/>
</dbReference>
<dbReference type="RefSeq" id="WP_303543232.1">
    <property type="nucleotide sequence ID" value="NZ_JAUOTP010000005.1"/>
</dbReference>
<dbReference type="Gene3D" id="1.10.10.10">
    <property type="entry name" value="Winged helix-like DNA-binding domain superfamily/Winged helix DNA-binding domain"/>
    <property type="match status" value="1"/>
</dbReference>
<feature type="domain" description="HTH lysR-type" evidence="5">
    <location>
        <begin position="1"/>
        <end position="58"/>
    </location>
</feature>
<proteinExistence type="inferred from homology"/>
<dbReference type="Pfam" id="PF03466">
    <property type="entry name" value="LysR_substrate"/>
    <property type="match status" value="1"/>
</dbReference>
<comment type="caution">
    <text evidence="6">The sequence shown here is derived from an EMBL/GenBank/DDBJ whole genome shotgun (WGS) entry which is preliminary data.</text>
</comment>
<reference evidence="6" key="1">
    <citation type="submission" date="2023-07" db="EMBL/GenBank/DDBJ databases">
        <authorList>
            <person name="Kim M."/>
        </authorList>
    </citation>
    <scope>NUCLEOTIDE SEQUENCE</scope>
    <source>
        <strain evidence="6">BIUV-7</strain>
    </source>
</reference>
<dbReference type="InterPro" id="IPR036390">
    <property type="entry name" value="WH_DNA-bd_sf"/>
</dbReference>
<evidence type="ECO:0000256" key="1">
    <source>
        <dbReference type="ARBA" id="ARBA00009437"/>
    </source>
</evidence>
<dbReference type="Proteomes" id="UP001169764">
    <property type="component" value="Unassembled WGS sequence"/>
</dbReference>
<protein>
    <submittedName>
        <fullName evidence="6">LysR family transcriptional regulator</fullName>
    </submittedName>
</protein>
<evidence type="ECO:0000256" key="4">
    <source>
        <dbReference type="ARBA" id="ARBA00023163"/>
    </source>
</evidence>
<gene>
    <name evidence="6" type="ORF">Q4F19_13045</name>
</gene>
<dbReference type="PROSITE" id="PS50931">
    <property type="entry name" value="HTH_LYSR"/>
    <property type="match status" value="1"/>
</dbReference>
<sequence>MDLRQLRYFVTLAAEKNFNKAAERLNMAQPPLSRSVQQLEAELGADLVDRTSRPLALTPVGQLFHDQAVQVLRRVDDMRTMMRSAIATERRRFTIGFVASTIYARLPALIREFRAELPSVDLSLVESTTLDQIAALKEGRIDIGFGRIRFEDSAVRRTVLRLEPLVVAVPASSPLGQDGRAVPLSVIAKERLIVYPSAPRPSYADQVISLFRDNGLEPNVVHEARELQIAIGLIAAEEGVAVIPESVRRARSDDVRYIELAESAWSPIIMSHRDGDFSPEIVAFMRIIARKYSDWGYPVPEALLPPES</sequence>
<dbReference type="EMBL" id="JAUOTP010000005">
    <property type="protein sequence ID" value="MDO6415313.1"/>
    <property type="molecule type" value="Genomic_DNA"/>
</dbReference>
<keyword evidence="4" id="KW-0804">Transcription</keyword>
<dbReference type="PANTHER" id="PTHR30346">
    <property type="entry name" value="TRANSCRIPTIONAL DUAL REGULATOR HCAR-RELATED"/>
    <property type="match status" value="1"/>
</dbReference>
<dbReference type="SUPFAM" id="SSF53850">
    <property type="entry name" value="Periplasmic binding protein-like II"/>
    <property type="match status" value="1"/>
</dbReference>
<evidence type="ECO:0000259" key="5">
    <source>
        <dbReference type="PROSITE" id="PS50931"/>
    </source>
</evidence>
<keyword evidence="2" id="KW-0805">Transcription regulation</keyword>
<dbReference type="PRINTS" id="PR00039">
    <property type="entry name" value="HTHLYSR"/>
</dbReference>
<dbReference type="Gene3D" id="3.40.190.10">
    <property type="entry name" value="Periplasmic binding protein-like II"/>
    <property type="match status" value="2"/>
</dbReference>
<accession>A0ABT8YAF2</accession>
<dbReference type="Pfam" id="PF00126">
    <property type="entry name" value="HTH_1"/>
    <property type="match status" value="1"/>
</dbReference>
<keyword evidence="3" id="KW-0238">DNA-binding</keyword>
<keyword evidence="7" id="KW-1185">Reference proteome</keyword>
<dbReference type="InterPro" id="IPR036388">
    <property type="entry name" value="WH-like_DNA-bd_sf"/>
</dbReference>
<evidence type="ECO:0000256" key="3">
    <source>
        <dbReference type="ARBA" id="ARBA00023125"/>
    </source>
</evidence>
<organism evidence="6 7">
    <name type="scientific">Sphingomonas natans</name>
    <dbReference type="NCBI Taxonomy" id="3063330"/>
    <lineage>
        <taxon>Bacteria</taxon>
        <taxon>Pseudomonadati</taxon>
        <taxon>Pseudomonadota</taxon>
        <taxon>Alphaproteobacteria</taxon>
        <taxon>Sphingomonadales</taxon>
        <taxon>Sphingomonadaceae</taxon>
        <taxon>Sphingomonas</taxon>
    </lineage>
</organism>
<evidence type="ECO:0000313" key="6">
    <source>
        <dbReference type="EMBL" id="MDO6415313.1"/>
    </source>
</evidence>
<comment type="similarity">
    <text evidence="1">Belongs to the LysR transcriptional regulatory family.</text>
</comment>
<dbReference type="InterPro" id="IPR005119">
    <property type="entry name" value="LysR_subst-bd"/>
</dbReference>
<evidence type="ECO:0000256" key="2">
    <source>
        <dbReference type="ARBA" id="ARBA00023015"/>
    </source>
</evidence>
<dbReference type="CDD" id="cd08445">
    <property type="entry name" value="PBP2_BenM_CatM_CatR"/>
    <property type="match status" value="1"/>
</dbReference>
<name>A0ABT8YAF2_9SPHN</name>
<dbReference type="InterPro" id="IPR000847">
    <property type="entry name" value="LysR_HTH_N"/>
</dbReference>